<dbReference type="AlphaFoldDB" id="A0A8E2B3F7"/>
<feature type="site" description="Transition state stabilizer" evidence="8">
    <location>
        <position position="90"/>
    </location>
</feature>
<reference evidence="11 12" key="1">
    <citation type="submission" date="2016-07" db="EMBL/GenBank/DDBJ databases">
        <title>Draft genome of the white-rot fungus Obba rivulosa 3A-2.</title>
        <authorList>
            <consortium name="DOE Joint Genome Institute"/>
            <person name="Miettinen O."/>
            <person name="Riley R."/>
            <person name="Acob R."/>
            <person name="Barry K."/>
            <person name="Cullen D."/>
            <person name="De Vries R."/>
            <person name="Hainaut M."/>
            <person name="Hatakka A."/>
            <person name="Henrissat B."/>
            <person name="Hilden K."/>
            <person name="Kuo R."/>
            <person name="Labutti K."/>
            <person name="Lipzen A."/>
            <person name="Makela M.R."/>
            <person name="Sandor L."/>
            <person name="Spatafora J.W."/>
            <person name="Grigoriev I.V."/>
            <person name="Hibbett D.S."/>
        </authorList>
    </citation>
    <scope>NUCLEOTIDE SEQUENCE [LARGE SCALE GENOMIC DNA]</scope>
    <source>
        <strain evidence="11 12">3A-2</strain>
    </source>
</reference>
<keyword evidence="12" id="KW-1185">Reference proteome</keyword>
<evidence type="ECO:0000256" key="5">
    <source>
        <dbReference type="ARBA" id="ARBA00022786"/>
    </source>
</evidence>
<evidence type="ECO:0000256" key="6">
    <source>
        <dbReference type="ARBA" id="ARBA00022801"/>
    </source>
</evidence>
<dbReference type="Proteomes" id="UP000250043">
    <property type="component" value="Unassembled WGS sequence"/>
</dbReference>
<evidence type="ECO:0000256" key="4">
    <source>
        <dbReference type="ARBA" id="ARBA00022670"/>
    </source>
</evidence>
<protein>
    <recommendedName>
        <fullName evidence="3 8">ubiquitinyl hydrolase 1</fullName>
        <ecNumber evidence="3 8">3.4.19.12</ecNumber>
    </recommendedName>
</protein>
<comment type="catalytic activity">
    <reaction evidence="1 8">
        <text>Thiol-dependent hydrolysis of ester, thioester, amide, peptide and isopeptide bonds formed by the C-terminal Gly of ubiquitin (a 76-residue protein attached to proteins as an intracellular targeting signal).</text>
        <dbReference type="EC" id="3.4.19.12"/>
    </reaction>
</comment>
<dbReference type="Pfam" id="PF01088">
    <property type="entry name" value="Peptidase_C12"/>
    <property type="match status" value="1"/>
</dbReference>
<proteinExistence type="inferred from homology"/>
<keyword evidence="4 8" id="KW-0645">Protease</keyword>
<dbReference type="SUPFAM" id="SSF54001">
    <property type="entry name" value="Cysteine proteinases"/>
    <property type="match status" value="1"/>
</dbReference>
<evidence type="ECO:0000256" key="3">
    <source>
        <dbReference type="ARBA" id="ARBA00012759"/>
    </source>
</evidence>
<feature type="domain" description="UCH catalytic" evidence="10">
    <location>
        <begin position="13"/>
        <end position="284"/>
    </location>
</feature>
<dbReference type="Gene3D" id="3.40.532.10">
    <property type="entry name" value="Peptidase C12, ubiquitin carboxyl-terminal hydrolase"/>
    <property type="match status" value="1"/>
</dbReference>
<evidence type="ECO:0000256" key="1">
    <source>
        <dbReference type="ARBA" id="ARBA00000707"/>
    </source>
</evidence>
<dbReference type="PANTHER" id="PTHR10589:SF16">
    <property type="entry name" value="UBIQUITIN CARBOXYL-TERMINAL HYDROLASE ISOZYME L5"/>
    <property type="match status" value="1"/>
</dbReference>
<evidence type="ECO:0000313" key="11">
    <source>
        <dbReference type="EMBL" id="OCH91537.1"/>
    </source>
</evidence>
<dbReference type="EMBL" id="KV722383">
    <property type="protein sequence ID" value="OCH91537.1"/>
    <property type="molecule type" value="Genomic_DNA"/>
</dbReference>
<feature type="region of interest" description="Disordered" evidence="9">
    <location>
        <begin position="152"/>
        <end position="198"/>
    </location>
</feature>
<evidence type="ECO:0000259" key="10">
    <source>
        <dbReference type="PROSITE" id="PS52048"/>
    </source>
</evidence>
<evidence type="ECO:0000313" key="12">
    <source>
        <dbReference type="Proteomes" id="UP000250043"/>
    </source>
</evidence>
<keyword evidence="7 8" id="KW-0788">Thiol protease</keyword>
<sequence>MSEEIAHNLVGGPFAVVESDPGVFTTLIQKLGVHGLEVTEIYDIEPWAVDHLRPLGLIFCYISSETEESSNDEAYELDDPDARSVWFANQLSNDACASLALLNVLLNCPGVDLGPRLDEFRADTEHMSSVMKGLAVTNAHFLREAHNSLARPADIRGATHAAAKSTLESSKRQLSKPPPTKKRKLTIPRKPKPASALAEDAPDSYHFIGYVPAHGHVWELDGLRARVPLDVGALEPTPGPSGSAQPSTDDWMAVVRPALRMKMARVLGAGERADIRYNLLALVRAPYGPASDALEMRKRERAAIERRLGEAFPDGWADKVDPTLLSAADSAFSTTLRPASYGRVFASDFAARKMDRELEILDMPARRLPSAWEESVRAALSDKVTVEEEIAKSMNVHTEHVKRTWDYEPFIRKFVTCLHQEGLLDRAMSGKSGREDARERDA</sequence>
<feature type="active site" description="Proton donor" evidence="8">
    <location>
        <position position="206"/>
    </location>
</feature>
<dbReference type="GO" id="GO:0005737">
    <property type="term" value="C:cytoplasm"/>
    <property type="evidence" value="ECO:0007669"/>
    <property type="project" value="TreeGrafter"/>
</dbReference>
<evidence type="ECO:0000256" key="2">
    <source>
        <dbReference type="ARBA" id="ARBA00009326"/>
    </source>
</evidence>
<dbReference type="OrthoDB" id="1924260at2759"/>
<dbReference type="Pfam" id="PF18031">
    <property type="entry name" value="UCH_C"/>
    <property type="match status" value="1"/>
</dbReference>
<feature type="active site" description="Nucleophile" evidence="8">
    <location>
        <position position="96"/>
    </location>
</feature>
<evidence type="ECO:0000256" key="7">
    <source>
        <dbReference type="ARBA" id="ARBA00022807"/>
    </source>
</evidence>
<dbReference type="EC" id="3.4.19.12" evidence="3 8"/>
<gene>
    <name evidence="11" type="ORF">OBBRIDRAFT_728486</name>
</gene>
<dbReference type="InterPro" id="IPR038765">
    <property type="entry name" value="Papain-like_cys_pep_sf"/>
</dbReference>
<feature type="compositionally biased region" description="Basic residues" evidence="9">
    <location>
        <begin position="179"/>
        <end position="192"/>
    </location>
</feature>
<dbReference type="GO" id="GO:0004843">
    <property type="term" value="F:cysteine-type deubiquitinase activity"/>
    <property type="evidence" value="ECO:0007669"/>
    <property type="project" value="UniProtKB-UniRule"/>
</dbReference>
<accession>A0A8E2B3F7</accession>
<dbReference type="InterPro" id="IPR001578">
    <property type="entry name" value="Peptidase_C12_UCH"/>
</dbReference>
<evidence type="ECO:0000256" key="8">
    <source>
        <dbReference type="PROSITE-ProRule" id="PRU01393"/>
    </source>
</evidence>
<dbReference type="GO" id="GO:0016579">
    <property type="term" value="P:protein deubiquitination"/>
    <property type="evidence" value="ECO:0007669"/>
    <property type="project" value="TreeGrafter"/>
</dbReference>
<evidence type="ECO:0000256" key="9">
    <source>
        <dbReference type="SAM" id="MobiDB-lite"/>
    </source>
</evidence>
<name>A0A8E2B3F7_9APHY</name>
<keyword evidence="5 8" id="KW-0833">Ubl conjugation pathway</keyword>
<comment type="similarity">
    <text evidence="2 8">Belongs to the peptidase C12 family.</text>
</comment>
<organism evidence="11 12">
    <name type="scientific">Obba rivulosa</name>
    <dbReference type="NCBI Taxonomy" id="1052685"/>
    <lineage>
        <taxon>Eukaryota</taxon>
        <taxon>Fungi</taxon>
        <taxon>Dikarya</taxon>
        <taxon>Basidiomycota</taxon>
        <taxon>Agaricomycotina</taxon>
        <taxon>Agaricomycetes</taxon>
        <taxon>Polyporales</taxon>
        <taxon>Gelatoporiaceae</taxon>
        <taxon>Obba</taxon>
    </lineage>
</organism>
<dbReference type="PROSITE" id="PS52048">
    <property type="entry name" value="UCH_DOMAIN"/>
    <property type="match status" value="1"/>
</dbReference>
<feature type="site" description="Important for enzyme activity" evidence="8">
    <location>
        <position position="221"/>
    </location>
</feature>
<dbReference type="InterPro" id="IPR036959">
    <property type="entry name" value="Peptidase_C12_UCH_sf"/>
</dbReference>
<dbReference type="GO" id="GO:0006511">
    <property type="term" value="P:ubiquitin-dependent protein catabolic process"/>
    <property type="evidence" value="ECO:0007669"/>
    <property type="project" value="UniProtKB-UniRule"/>
</dbReference>
<dbReference type="InterPro" id="IPR041507">
    <property type="entry name" value="UCH_C"/>
</dbReference>
<dbReference type="PANTHER" id="PTHR10589">
    <property type="entry name" value="UBIQUITIN CARBOXYL-TERMINAL HYDROLASE"/>
    <property type="match status" value="1"/>
</dbReference>
<keyword evidence="6 8" id="KW-0378">Hydrolase</keyword>